<sequence length="125" mass="14202">MARRMAVPERVRAMRLIDRVDYGDAFAADCPPDVLAHYTPDELGELAMGRAPRWLQLFVRLAHRRMLGLRLTPSRLHRTLGWDLLSGTDDEALYGSTGRLVTVRLLVLKAPGQVVVVFLLRRDRP</sequence>
<organism evidence="1 2">
    <name type="scientific">Actinomycetospora termitidis</name>
    <dbReference type="NCBI Taxonomy" id="3053470"/>
    <lineage>
        <taxon>Bacteria</taxon>
        <taxon>Bacillati</taxon>
        <taxon>Actinomycetota</taxon>
        <taxon>Actinomycetes</taxon>
        <taxon>Pseudonocardiales</taxon>
        <taxon>Pseudonocardiaceae</taxon>
        <taxon>Actinomycetospora</taxon>
    </lineage>
</organism>
<proteinExistence type="predicted"/>
<evidence type="ECO:0000313" key="2">
    <source>
        <dbReference type="Proteomes" id="UP001231924"/>
    </source>
</evidence>
<protein>
    <submittedName>
        <fullName evidence="1">Uncharacterized protein</fullName>
    </submittedName>
</protein>
<dbReference type="RefSeq" id="WP_286056243.1">
    <property type="nucleotide sequence ID" value="NZ_JASVWF010000008.1"/>
</dbReference>
<dbReference type="Proteomes" id="UP001231924">
    <property type="component" value="Unassembled WGS sequence"/>
</dbReference>
<dbReference type="EMBL" id="JASVWF010000008">
    <property type="protein sequence ID" value="MDL5159638.1"/>
    <property type="molecule type" value="Genomic_DNA"/>
</dbReference>
<reference evidence="1 2" key="1">
    <citation type="submission" date="2023-06" db="EMBL/GenBank/DDBJ databases">
        <title>Actinomycetospora Odt1-22.</title>
        <authorList>
            <person name="Supong K."/>
        </authorList>
    </citation>
    <scope>NUCLEOTIDE SEQUENCE [LARGE SCALE GENOMIC DNA]</scope>
    <source>
        <strain evidence="1 2">Odt1-22</strain>
    </source>
</reference>
<accession>A0ABT7MG29</accession>
<evidence type="ECO:0000313" key="1">
    <source>
        <dbReference type="EMBL" id="MDL5159638.1"/>
    </source>
</evidence>
<gene>
    <name evidence="1" type="ORF">QRT03_26980</name>
</gene>
<keyword evidence="2" id="KW-1185">Reference proteome</keyword>
<comment type="caution">
    <text evidence="1">The sequence shown here is derived from an EMBL/GenBank/DDBJ whole genome shotgun (WGS) entry which is preliminary data.</text>
</comment>
<name>A0ABT7MG29_9PSEU</name>